<feature type="region of interest" description="Disordered" evidence="1">
    <location>
        <begin position="100"/>
        <end position="137"/>
    </location>
</feature>
<dbReference type="EMBL" id="OX459969">
    <property type="protein sequence ID" value="CAI9172534.1"/>
    <property type="molecule type" value="Genomic_DNA"/>
</dbReference>
<organism evidence="2 3">
    <name type="scientific">Rangifer tarandus platyrhynchus</name>
    <name type="common">Svalbard reindeer</name>
    <dbReference type="NCBI Taxonomy" id="3082113"/>
    <lineage>
        <taxon>Eukaryota</taxon>
        <taxon>Metazoa</taxon>
        <taxon>Chordata</taxon>
        <taxon>Craniata</taxon>
        <taxon>Vertebrata</taxon>
        <taxon>Euteleostomi</taxon>
        <taxon>Mammalia</taxon>
        <taxon>Eutheria</taxon>
        <taxon>Laurasiatheria</taxon>
        <taxon>Artiodactyla</taxon>
        <taxon>Ruminantia</taxon>
        <taxon>Pecora</taxon>
        <taxon>Cervidae</taxon>
        <taxon>Odocoileinae</taxon>
        <taxon>Rangifer</taxon>
    </lineage>
</organism>
<proteinExistence type="predicted"/>
<evidence type="ECO:0000313" key="3">
    <source>
        <dbReference type="Proteomes" id="UP001176941"/>
    </source>
</evidence>
<accession>A0ABN8ZFF2</accession>
<protein>
    <submittedName>
        <fullName evidence="2">Uncharacterized protein</fullName>
    </submittedName>
</protein>
<evidence type="ECO:0000256" key="1">
    <source>
        <dbReference type="SAM" id="MobiDB-lite"/>
    </source>
</evidence>
<evidence type="ECO:0000313" key="2">
    <source>
        <dbReference type="EMBL" id="CAI9172534.1"/>
    </source>
</evidence>
<dbReference type="Proteomes" id="UP001176941">
    <property type="component" value="Chromosome 33"/>
</dbReference>
<name>A0ABN8ZFF2_RANTA</name>
<reference evidence="2" key="1">
    <citation type="submission" date="2023-04" db="EMBL/GenBank/DDBJ databases">
        <authorList>
            <consortium name="ELIXIR-Norway"/>
        </authorList>
    </citation>
    <scope>NUCLEOTIDE SEQUENCE [LARGE SCALE GENOMIC DNA]</scope>
</reference>
<gene>
    <name evidence="2" type="ORF">MRATA1EN1_LOCUS21496</name>
</gene>
<keyword evidence="3" id="KW-1185">Reference proteome</keyword>
<sequence>MWGALALQPLGTPLTPVGSGRAEGKPEWWVTFRGPGPSAACPALVSVPWRNRSSRSVATRLAGLTAALRTGPRPFPNRVAALLGRGRGCWTWAEADQKGKWTASAAQRQPRRLPWPDWDSPHLKGDAPFPPPPPTSGQVYLGPCLPRAGSLLGPFLLTVAGSGEAVLRKGRGGDCG</sequence>